<evidence type="ECO:0000313" key="1">
    <source>
        <dbReference type="EMBL" id="CAH2283853.1"/>
    </source>
</evidence>
<proteinExistence type="predicted"/>
<gene>
    <name evidence="1" type="ORF">PECUL_23A029491</name>
</gene>
<dbReference type="AlphaFoldDB" id="A0AAD1W290"/>
<keyword evidence="2" id="KW-1185">Reference proteome</keyword>
<name>A0AAD1W290_PELCU</name>
<accession>A0AAD1W290</accession>
<organism evidence="1 2">
    <name type="scientific">Pelobates cultripes</name>
    <name type="common">Western spadefoot toad</name>
    <dbReference type="NCBI Taxonomy" id="61616"/>
    <lineage>
        <taxon>Eukaryota</taxon>
        <taxon>Metazoa</taxon>
        <taxon>Chordata</taxon>
        <taxon>Craniata</taxon>
        <taxon>Vertebrata</taxon>
        <taxon>Euteleostomi</taxon>
        <taxon>Amphibia</taxon>
        <taxon>Batrachia</taxon>
        <taxon>Anura</taxon>
        <taxon>Pelobatoidea</taxon>
        <taxon>Pelobatidae</taxon>
        <taxon>Pelobates</taxon>
    </lineage>
</organism>
<protein>
    <submittedName>
        <fullName evidence="1">Uncharacterized protein</fullName>
    </submittedName>
</protein>
<sequence length="92" mass="10200">MQTPHTSTGSMPIRDPECNRSCRGIMQLVYCSSGSAKYSTNGSLILNTKILFGENLEREIDLVFCLRSWGAAPKMSANIDELYGKLYGMTTK</sequence>
<reference evidence="1" key="1">
    <citation type="submission" date="2022-03" db="EMBL/GenBank/DDBJ databases">
        <authorList>
            <person name="Alioto T."/>
            <person name="Alioto T."/>
            <person name="Gomez Garrido J."/>
        </authorList>
    </citation>
    <scope>NUCLEOTIDE SEQUENCE</scope>
</reference>
<dbReference type="Proteomes" id="UP001295444">
    <property type="component" value="Chromosome 04"/>
</dbReference>
<evidence type="ECO:0000313" key="2">
    <source>
        <dbReference type="Proteomes" id="UP001295444"/>
    </source>
</evidence>
<dbReference type="EMBL" id="OW240915">
    <property type="protein sequence ID" value="CAH2283853.1"/>
    <property type="molecule type" value="Genomic_DNA"/>
</dbReference>